<dbReference type="Proteomes" id="UP000734511">
    <property type="component" value="Unassembled WGS sequence"/>
</dbReference>
<feature type="compositionally biased region" description="Basic residues" evidence="10">
    <location>
        <begin position="269"/>
        <end position="279"/>
    </location>
</feature>
<name>A0ABX0ZW50_9ACTN</name>
<evidence type="ECO:0000259" key="11">
    <source>
        <dbReference type="PROSITE" id="PS50893"/>
    </source>
</evidence>
<feature type="region of interest" description="Disordered" evidence="10">
    <location>
        <begin position="265"/>
        <end position="288"/>
    </location>
</feature>
<dbReference type="SUPFAM" id="SSF52540">
    <property type="entry name" value="P-loop containing nucleoside triphosphate hydrolases"/>
    <property type="match status" value="1"/>
</dbReference>
<dbReference type="GO" id="GO:0005524">
    <property type="term" value="F:ATP binding"/>
    <property type="evidence" value="ECO:0007669"/>
    <property type="project" value="UniProtKB-KW"/>
</dbReference>
<keyword evidence="3" id="KW-1003">Cell membrane</keyword>
<keyword evidence="4" id="KW-0410">Iron transport</keyword>
<dbReference type="InterPro" id="IPR003593">
    <property type="entry name" value="AAA+_ATPase"/>
</dbReference>
<keyword evidence="9" id="KW-0472">Membrane</keyword>
<evidence type="ECO:0000256" key="1">
    <source>
        <dbReference type="ARBA" id="ARBA00004202"/>
    </source>
</evidence>
<evidence type="ECO:0000256" key="5">
    <source>
        <dbReference type="ARBA" id="ARBA00022741"/>
    </source>
</evidence>
<dbReference type="Pfam" id="PF00005">
    <property type="entry name" value="ABC_tran"/>
    <property type="match status" value="1"/>
</dbReference>
<dbReference type="Gene3D" id="3.40.50.300">
    <property type="entry name" value="P-loop containing nucleotide triphosphate hydrolases"/>
    <property type="match status" value="1"/>
</dbReference>
<evidence type="ECO:0000313" key="13">
    <source>
        <dbReference type="Proteomes" id="UP000734511"/>
    </source>
</evidence>
<proteinExistence type="predicted"/>
<evidence type="ECO:0000256" key="9">
    <source>
        <dbReference type="ARBA" id="ARBA00023136"/>
    </source>
</evidence>
<protein>
    <submittedName>
        <fullName evidence="12">ABC transporter ATP-binding protein</fullName>
    </submittedName>
</protein>
<keyword evidence="6 12" id="KW-0067">ATP-binding</keyword>
<keyword evidence="13" id="KW-1185">Reference proteome</keyword>
<comment type="subcellular location">
    <subcellularLocation>
        <location evidence="1">Cell membrane</location>
        <topology evidence="1">Peripheral membrane protein</topology>
    </subcellularLocation>
</comment>
<dbReference type="InterPro" id="IPR051535">
    <property type="entry name" value="Siderophore_ABC-ATPase"/>
</dbReference>
<dbReference type="InterPro" id="IPR027417">
    <property type="entry name" value="P-loop_NTPase"/>
</dbReference>
<organism evidence="12 13">
    <name type="scientific">Actinacidiphila epipremni</name>
    <dbReference type="NCBI Taxonomy" id="2053013"/>
    <lineage>
        <taxon>Bacteria</taxon>
        <taxon>Bacillati</taxon>
        <taxon>Actinomycetota</taxon>
        <taxon>Actinomycetes</taxon>
        <taxon>Kitasatosporales</taxon>
        <taxon>Streptomycetaceae</taxon>
        <taxon>Actinacidiphila</taxon>
    </lineage>
</organism>
<evidence type="ECO:0000256" key="2">
    <source>
        <dbReference type="ARBA" id="ARBA00022448"/>
    </source>
</evidence>
<evidence type="ECO:0000313" key="12">
    <source>
        <dbReference type="EMBL" id="NJP45808.1"/>
    </source>
</evidence>
<accession>A0ABX0ZW50</accession>
<feature type="domain" description="ABC transporter" evidence="11">
    <location>
        <begin position="16"/>
        <end position="257"/>
    </location>
</feature>
<sequence>MNVEQDAAGGAVVAGLVAAGVSVAYGRVEVVRDAAISLRAAEVTALVGPNGSGKSTLLRTLARLQQPRAGTLTLGAGAGGGVDGFALTARQFARRVALMTQGRPTPSGLTVRDVVEFGRYPHRGRWGRPDPGGAEAVDRALALTGVAPFAGRGVEHLSGGQLQRVWLASCLAQDTGVLLLDEPTTYLDLRYQIELLDLIRDLADDHGIAVGVVLHDLDQAAAVADRVALLHEGRIVREGTPGDVLTPERLSDVYGIRVDVDTDPSTGRLRTRAVGRHHTRNEGLHRSS</sequence>
<dbReference type="RefSeq" id="WP_167984666.1">
    <property type="nucleotide sequence ID" value="NZ_JAATEJ010000017.1"/>
</dbReference>
<dbReference type="PROSITE" id="PS50893">
    <property type="entry name" value="ABC_TRANSPORTER_2"/>
    <property type="match status" value="1"/>
</dbReference>
<dbReference type="InterPro" id="IPR017871">
    <property type="entry name" value="ABC_transporter-like_CS"/>
</dbReference>
<dbReference type="InterPro" id="IPR003439">
    <property type="entry name" value="ABC_transporter-like_ATP-bd"/>
</dbReference>
<evidence type="ECO:0000256" key="10">
    <source>
        <dbReference type="SAM" id="MobiDB-lite"/>
    </source>
</evidence>
<keyword evidence="8" id="KW-0406">Ion transport</keyword>
<evidence type="ECO:0000256" key="8">
    <source>
        <dbReference type="ARBA" id="ARBA00023065"/>
    </source>
</evidence>
<evidence type="ECO:0000256" key="7">
    <source>
        <dbReference type="ARBA" id="ARBA00023004"/>
    </source>
</evidence>
<dbReference type="PROSITE" id="PS00211">
    <property type="entry name" value="ABC_TRANSPORTER_1"/>
    <property type="match status" value="1"/>
</dbReference>
<dbReference type="SMART" id="SM00382">
    <property type="entry name" value="AAA"/>
    <property type="match status" value="1"/>
</dbReference>
<keyword evidence="5" id="KW-0547">Nucleotide-binding</keyword>
<evidence type="ECO:0000256" key="3">
    <source>
        <dbReference type="ARBA" id="ARBA00022475"/>
    </source>
</evidence>
<dbReference type="EMBL" id="JAATEJ010000017">
    <property type="protein sequence ID" value="NJP45808.1"/>
    <property type="molecule type" value="Genomic_DNA"/>
</dbReference>
<dbReference type="PANTHER" id="PTHR42771:SF2">
    <property type="entry name" value="IRON(3+)-HYDROXAMATE IMPORT ATP-BINDING PROTEIN FHUC"/>
    <property type="match status" value="1"/>
</dbReference>
<dbReference type="PANTHER" id="PTHR42771">
    <property type="entry name" value="IRON(3+)-HYDROXAMATE IMPORT ATP-BINDING PROTEIN FHUC"/>
    <property type="match status" value="1"/>
</dbReference>
<keyword evidence="2" id="KW-0813">Transport</keyword>
<evidence type="ECO:0000256" key="4">
    <source>
        <dbReference type="ARBA" id="ARBA00022496"/>
    </source>
</evidence>
<dbReference type="CDD" id="cd03214">
    <property type="entry name" value="ABC_Iron-Siderophores_B12_Hemin"/>
    <property type="match status" value="1"/>
</dbReference>
<gene>
    <name evidence="12" type="ORF">HCN08_20710</name>
</gene>
<reference evidence="12 13" key="1">
    <citation type="submission" date="2020-03" db="EMBL/GenBank/DDBJ databases">
        <title>WGS of actinomycetes isolated from Thailand.</title>
        <authorList>
            <person name="Thawai C."/>
        </authorList>
    </citation>
    <scope>NUCLEOTIDE SEQUENCE [LARGE SCALE GENOMIC DNA]</scope>
    <source>
        <strain evidence="12 13">PRB2-1</strain>
    </source>
</reference>
<evidence type="ECO:0000256" key="6">
    <source>
        <dbReference type="ARBA" id="ARBA00022840"/>
    </source>
</evidence>
<comment type="caution">
    <text evidence="12">The sequence shown here is derived from an EMBL/GenBank/DDBJ whole genome shotgun (WGS) entry which is preliminary data.</text>
</comment>
<keyword evidence="7" id="KW-0408">Iron</keyword>